<gene>
    <name evidence="1" type="ORF">FLP_00440</name>
</gene>
<accession>A0ABX2XPP1</accession>
<evidence type="ECO:0000313" key="1">
    <source>
        <dbReference type="EMBL" id="OCB78209.1"/>
    </source>
</evidence>
<organism evidence="1 2">
    <name type="scientific">Flavobacterium piscis</name>
    <dbReference type="NCBI Taxonomy" id="1114874"/>
    <lineage>
        <taxon>Bacteria</taxon>
        <taxon>Pseudomonadati</taxon>
        <taxon>Bacteroidota</taxon>
        <taxon>Flavobacteriia</taxon>
        <taxon>Flavobacteriales</taxon>
        <taxon>Flavobacteriaceae</taxon>
        <taxon>Flavobacterium</taxon>
    </lineage>
</organism>
<evidence type="ECO:0000313" key="2">
    <source>
        <dbReference type="Proteomes" id="UP000093343"/>
    </source>
</evidence>
<dbReference type="RefSeq" id="WP_065447533.1">
    <property type="nucleotide sequence ID" value="NZ_LVEN01000001.1"/>
</dbReference>
<name>A0ABX2XPP1_9FLAO</name>
<comment type="caution">
    <text evidence="1">The sequence shown here is derived from an EMBL/GenBank/DDBJ whole genome shotgun (WGS) entry which is preliminary data.</text>
</comment>
<keyword evidence="2" id="KW-1185">Reference proteome</keyword>
<protein>
    <submittedName>
        <fullName evidence="1">Uncharacterized protein</fullName>
    </submittedName>
</protein>
<dbReference type="EMBL" id="LVEN01000001">
    <property type="protein sequence ID" value="OCB78209.1"/>
    <property type="molecule type" value="Genomic_DNA"/>
</dbReference>
<reference evidence="2" key="1">
    <citation type="submission" date="2016-03" db="EMBL/GenBank/DDBJ databases">
        <title>Draft genome sequence of Paenibacillus glacialis DSM 22343.</title>
        <authorList>
            <person name="Shin S.-K."/>
            <person name="Yi H."/>
        </authorList>
    </citation>
    <scope>NUCLEOTIDE SEQUENCE [LARGE SCALE GENOMIC DNA]</scope>
    <source>
        <strain evidence="2">CCUG 60099</strain>
    </source>
</reference>
<sequence>MDDIIKQFEIGLRAHLESTYTIINDQDELKKIDDIEKTVNDFVDSYLLETNLIAADVAASTQRVVDHFIHQKML</sequence>
<proteinExistence type="predicted"/>
<dbReference type="Proteomes" id="UP000093343">
    <property type="component" value="Unassembled WGS sequence"/>
</dbReference>